<name>A0A382F154_9ZZZZ</name>
<protein>
    <submittedName>
        <fullName evidence="1">Uncharacterized protein</fullName>
    </submittedName>
</protein>
<accession>A0A382F154</accession>
<reference evidence="1" key="1">
    <citation type="submission" date="2018-05" db="EMBL/GenBank/DDBJ databases">
        <authorList>
            <person name="Lanie J.A."/>
            <person name="Ng W.-L."/>
            <person name="Kazmierczak K.M."/>
            <person name="Andrzejewski T.M."/>
            <person name="Davidsen T.M."/>
            <person name="Wayne K.J."/>
            <person name="Tettelin H."/>
            <person name="Glass J.I."/>
            <person name="Rusch D."/>
            <person name="Podicherti R."/>
            <person name="Tsui H.-C.T."/>
            <person name="Winkler M.E."/>
        </authorList>
    </citation>
    <scope>NUCLEOTIDE SEQUENCE</scope>
</reference>
<organism evidence="1">
    <name type="scientific">marine metagenome</name>
    <dbReference type="NCBI Taxonomy" id="408172"/>
    <lineage>
        <taxon>unclassified sequences</taxon>
        <taxon>metagenomes</taxon>
        <taxon>ecological metagenomes</taxon>
    </lineage>
</organism>
<dbReference type="EMBL" id="UINC01047286">
    <property type="protein sequence ID" value="SVB56375.1"/>
    <property type="molecule type" value="Genomic_DNA"/>
</dbReference>
<sequence>VKNYWGLLTGDDVNDLVWSIVV</sequence>
<evidence type="ECO:0000313" key="1">
    <source>
        <dbReference type="EMBL" id="SVB56375.1"/>
    </source>
</evidence>
<proteinExistence type="predicted"/>
<feature type="non-terminal residue" evidence="1">
    <location>
        <position position="1"/>
    </location>
</feature>
<gene>
    <name evidence="1" type="ORF">METZ01_LOCUS209229</name>
</gene>
<dbReference type="AlphaFoldDB" id="A0A382F154"/>